<sequence length="288" mass="30595">MSEANTGWIGLGAMGWPMAGHLHAAGHLKAVWNRTLSKSGAFAEQHPDTLAATTLTTLAERCQVIMLCVSADEDLEAVVEELLPALKPGQVLVDHSTVSPATARKLAARLAEHEVGFIDAPVTGGVEGAVKGQLAIMAGGDWDTFQAVQPQLSAYARVTHHLGHAGSGQSAKAVNQLMVSGIAEAVCEALALMDKLDLPREHMLELLSGGAANSWFLEKRGRTMLADEFDVGFAPALLLKDLKICRSLCEEADFDSSVVRQAIADYGQLVAQGEPGKDISALIRLKRQ</sequence>
<dbReference type="SUPFAM" id="SSF51735">
    <property type="entry name" value="NAD(P)-binding Rossmann-fold domains"/>
    <property type="match status" value="1"/>
</dbReference>
<reference evidence="6 7" key="1">
    <citation type="submission" date="2020-02" db="EMBL/GenBank/DDBJ databases">
        <authorList>
            <person name="Zhang X.-Y."/>
        </authorList>
    </citation>
    <scope>NUCLEOTIDE SEQUENCE [LARGE SCALE GENOMIC DNA]</scope>
    <source>
        <strain evidence="6 7">C33</strain>
    </source>
</reference>
<dbReference type="AlphaFoldDB" id="A0A845UYY9"/>
<dbReference type="PANTHER" id="PTHR43060">
    <property type="entry name" value="3-HYDROXYISOBUTYRATE DEHYDROGENASE-LIKE 1, MITOCHONDRIAL-RELATED"/>
    <property type="match status" value="1"/>
</dbReference>
<feature type="domain" description="6-phosphogluconate dehydrogenase NADP-binding" evidence="4">
    <location>
        <begin position="6"/>
        <end position="163"/>
    </location>
</feature>
<keyword evidence="7" id="KW-1185">Reference proteome</keyword>
<dbReference type="InterPro" id="IPR006115">
    <property type="entry name" value="6PGDH_NADP-bd"/>
</dbReference>
<evidence type="ECO:0000313" key="7">
    <source>
        <dbReference type="Proteomes" id="UP000484885"/>
    </source>
</evidence>
<dbReference type="Pfam" id="PF03446">
    <property type="entry name" value="NAD_binding_2"/>
    <property type="match status" value="1"/>
</dbReference>
<dbReference type="PANTHER" id="PTHR43060:SF15">
    <property type="entry name" value="3-HYDROXYISOBUTYRATE DEHYDROGENASE-LIKE 1, MITOCHONDRIAL-RELATED"/>
    <property type="match status" value="1"/>
</dbReference>
<evidence type="ECO:0000259" key="4">
    <source>
        <dbReference type="Pfam" id="PF03446"/>
    </source>
</evidence>
<dbReference type="Proteomes" id="UP000484885">
    <property type="component" value="Unassembled WGS sequence"/>
</dbReference>
<proteinExistence type="predicted"/>
<evidence type="ECO:0000256" key="3">
    <source>
        <dbReference type="PIRSR" id="PIRSR000103-1"/>
    </source>
</evidence>
<evidence type="ECO:0000256" key="1">
    <source>
        <dbReference type="ARBA" id="ARBA00023002"/>
    </source>
</evidence>
<keyword evidence="2" id="KW-0520">NAD</keyword>
<dbReference type="InterPro" id="IPR015815">
    <property type="entry name" value="HIBADH-related"/>
</dbReference>
<dbReference type="InterPro" id="IPR008927">
    <property type="entry name" value="6-PGluconate_DH-like_C_sf"/>
</dbReference>
<feature type="domain" description="3-hydroxyisobutyrate dehydrogenase-like NAD-binding" evidence="5">
    <location>
        <begin position="166"/>
        <end position="285"/>
    </location>
</feature>
<dbReference type="PIRSF" id="PIRSF000103">
    <property type="entry name" value="HIBADH"/>
    <property type="match status" value="1"/>
</dbReference>
<dbReference type="InterPro" id="IPR036291">
    <property type="entry name" value="NAD(P)-bd_dom_sf"/>
</dbReference>
<name>A0A845UYY9_9GAMM</name>
<dbReference type="InterPro" id="IPR013328">
    <property type="entry name" value="6PGD_dom2"/>
</dbReference>
<dbReference type="Pfam" id="PF14833">
    <property type="entry name" value="NAD_binding_11"/>
    <property type="match status" value="1"/>
</dbReference>
<gene>
    <name evidence="6" type="ORF">G3I74_00885</name>
</gene>
<dbReference type="Gene3D" id="3.40.50.720">
    <property type="entry name" value="NAD(P)-binding Rossmann-like Domain"/>
    <property type="match status" value="1"/>
</dbReference>
<dbReference type="EMBL" id="JAAGSC010000023">
    <property type="protein sequence ID" value="NDY94286.1"/>
    <property type="molecule type" value="Genomic_DNA"/>
</dbReference>
<dbReference type="SUPFAM" id="SSF48179">
    <property type="entry name" value="6-phosphogluconate dehydrogenase C-terminal domain-like"/>
    <property type="match status" value="1"/>
</dbReference>
<dbReference type="InterPro" id="IPR029154">
    <property type="entry name" value="HIBADH-like_NADP-bd"/>
</dbReference>
<accession>A0A845UYY9</accession>
<evidence type="ECO:0000256" key="2">
    <source>
        <dbReference type="ARBA" id="ARBA00023027"/>
    </source>
</evidence>
<dbReference type="Gene3D" id="1.10.1040.10">
    <property type="entry name" value="N-(1-d-carboxylethyl)-l-norvaline Dehydrogenase, domain 2"/>
    <property type="match status" value="1"/>
</dbReference>
<dbReference type="RefSeq" id="WP_164209120.1">
    <property type="nucleotide sequence ID" value="NZ_JAAGSC010000023.1"/>
</dbReference>
<comment type="caution">
    <text evidence="6">The sequence shown here is derived from an EMBL/GenBank/DDBJ whole genome shotgun (WGS) entry which is preliminary data.</text>
</comment>
<evidence type="ECO:0000313" key="6">
    <source>
        <dbReference type="EMBL" id="NDY94286.1"/>
    </source>
</evidence>
<dbReference type="GO" id="GO:0050661">
    <property type="term" value="F:NADP binding"/>
    <property type="evidence" value="ECO:0007669"/>
    <property type="project" value="InterPro"/>
</dbReference>
<feature type="active site" evidence="3">
    <location>
        <position position="172"/>
    </location>
</feature>
<evidence type="ECO:0000259" key="5">
    <source>
        <dbReference type="Pfam" id="PF14833"/>
    </source>
</evidence>
<dbReference type="GO" id="GO:0051287">
    <property type="term" value="F:NAD binding"/>
    <property type="evidence" value="ECO:0007669"/>
    <property type="project" value="InterPro"/>
</dbReference>
<protein>
    <submittedName>
        <fullName evidence="6">NAD(P)-dependent oxidoreductase</fullName>
    </submittedName>
</protein>
<keyword evidence="1" id="KW-0560">Oxidoreductase</keyword>
<organism evidence="6 7">
    <name type="scientific">Wenzhouxiangella limi</name>
    <dbReference type="NCBI Taxonomy" id="2707351"/>
    <lineage>
        <taxon>Bacteria</taxon>
        <taxon>Pseudomonadati</taxon>
        <taxon>Pseudomonadota</taxon>
        <taxon>Gammaproteobacteria</taxon>
        <taxon>Chromatiales</taxon>
        <taxon>Wenzhouxiangellaceae</taxon>
        <taxon>Wenzhouxiangella</taxon>
    </lineage>
</organism>
<dbReference type="GO" id="GO:0016491">
    <property type="term" value="F:oxidoreductase activity"/>
    <property type="evidence" value="ECO:0007669"/>
    <property type="project" value="UniProtKB-KW"/>
</dbReference>